<dbReference type="InterPro" id="IPR013784">
    <property type="entry name" value="Carb-bd-like_fold"/>
</dbReference>
<dbReference type="InterPro" id="IPR029413">
    <property type="entry name" value="RG-lyase_II"/>
</dbReference>
<gene>
    <name evidence="2" type="ORF">SASPL_143716</name>
</gene>
<dbReference type="CDD" id="cd10316">
    <property type="entry name" value="RGL4_M"/>
    <property type="match status" value="1"/>
</dbReference>
<feature type="domain" description="Rhamnogalacturonan lyase" evidence="1">
    <location>
        <begin position="67"/>
        <end position="138"/>
    </location>
</feature>
<dbReference type="PANTHER" id="PTHR32018:SF50">
    <property type="entry name" value="RHAMNOGALACTURONAN ENDOLYASE"/>
    <property type="match status" value="1"/>
</dbReference>
<organism evidence="2">
    <name type="scientific">Salvia splendens</name>
    <name type="common">Scarlet sage</name>
    <dbReference type="NCBI Taxonomy" id="180675"/>
    <lineage>
        <taxon>Eukaryota</taxon>
        <taxon>Viridiplantae</taxon>
        <taxon>Streptophyta</taxon>
        <taxon>Embryophyta</taxon>
        <taxon>Tracheophyta</taxon>
        <taxon>Spermatophyta</taxon>
        <taxon>Magnoliopsida</taxon>
        <taxon>eudicotyledons</taxon>
        <taxon>Gunneridae</taxon>
        <taxon>Pentapetalae</taxon>
        <taxon>asterids</taxon>
        <taxon>lamiids</taxon>
        <taxon>Lamiales</taxon>
        <taxon>Lamiaceae</taxon>
        <taxon>Nepetoideae</taxon>
        <taxon>Mentheae</taxon>
        <taxon>Salviinae</taxon>
        <taxon>Salvia</taxon>
        <taxon>Salvia subgen. Calosphace</taxon>
        <taxon>core Calosphace</taxon>
    </lineage>
</organism>
<keyword evidence="3" id="KW-1185">Reference proteome</keyword>
<dbReference type="Gene3D" id="2.60.40.1120">
    <property type="entry name" value="Carboxypeptidase-like, regulatory domain"/>
    <property type="match status" value="1"/>
</dbReference>
<dbReference type="Pfam" id="PF14686">
    <property type="entry name" value="fn3_3"/>
    <property type="match status" value="1"/>
</dbReference>
<accession>A0A8X8ZAL5</accession>
<dbReference type="InterPro" id="IPR051850">
    <property type="entry name" value="Polysacch_Lyase_4"/>
</dbReference>
<evidence type="ECO:0000313" key="2">
    <source>
        <dbReference type="EMBL" id="KAG6397547.1"/>
    </source>
</evidence>
<reference evidence="2" key="1">
    <citation type="submission" date="2018-01" db="EMBL/GenBank/DDBJ databases">
        <authorList>
            <person name="Mao J.F."/>
        </authorList>
    </citation>
    <scope>NUCLEOTIDE SEQUENCE</scope>
    <source>
        <strain evidence="2">Huo1</strain>
        <tissue evidence="2">Leaf</tissue>
    </source>
</reference>
<evidence type="ECO:0000313" key="3">
    <source>
        <dbReference type="Proteomes" id="UP000298416"/>
    </source>
</evidence>
<dbReference type="AlphaFoldDB" id="A0A8X8ZAL5"/>
<name>A0A8X8ZAL5_SALSN</name>
<dbReference type="SUPFAM" id="SSF49452">
    <property type="entry name" value="Starch-binding domain-like"/>
    <property type="match status" value="1"/>
</dbReference>
<evidence type="ECO:0000259" key="1">
    <source>
        <dbReference type="Pfam" id="PF14686"/>
    </source>
</evidence>
<comment type="caution">
    <text evidence="2">The sequence shown here is derived from an EMBL/GenBank/DDBJ whole genome shotgun (WGS) entry which is preliminary data.</text>
</comment>
<dbReference type="EMBL" id="PNBA02000016">
    <property type="protein sequence ID" value="KAG6397547.1"/>
    <property type="molecule type" value="Genomic_DNA"/>
</dbReference>
<dbReference type="GO" id="GO:0030246">
    <property type="term" value="F:carbohydrate binding"/>
    <property type="evidence" value="ECO:0007669"/>
    <property type="project" value="InterPro"/>
</dbReference>
<protein>
    <recommendedName>
        <fullName evidence="1">Rhamnogalacturonan lyase domain-containing protein</fullName>
    </recommendedName>
</protein>
<reference evidence="2" key="2">
    <citation type="submission" date="2020-08" db="EMBL/GenBank/DDBJ databases">
        <title>Plant Genome Project.</title>
        <authorList>
            <person name="Zhang R.-G."/>
        </authorList>
    </citation>
    <scope>NUCLEOTIDE SEQUENCE</scope>
    <source>
        <strain evidence="2">Huo1</strain>
        <tissue evidence="2">Leaf</tissue>
    </source>
</reference>
<sequence>MKNQRARRAIKPPERHQDYLQKEEADWPYNFLNSIEYLKSDQRGSITGQLLVHNWLVSEQPMPAGSAYVVGLAPPGVAGSWKIENKGYQFWTQTDEEGNFEIKNVISGTYNLFGWVPGVVGDFKHASDITINPGSSVKIVNLVFDPRRNGPTFWEIGIPDRTAAEFFIPDPNPKFKLHPYKLPIQK</sequence>
<dbReference type="PANTHER" id="PTHR32018">
    <property type="entry name" value="RHAMNOGALACTURONATE LYASE FAMILY PROTEIN"/>
    <property type="match status" value="1"/>
</dbReference>
<dbReference type="Proteomes" id="UP000298416">
    <property type="component" value="Unassembled WGS sequence"/>
</dbReference>
<proteinExistence type="predicted"/>